<dbReference type="EMBL" id="QNBE01000057">
    <property type="protein sequence ID" value="RKX69969.1"/>
    <property type="molecule type" value="Genomic_DNA"/>
</dbReference>
<organism evidence="1 2">
    <name type="scientific">candidate division WOR-3 bacterium</name>
    <dbReference type="NCBI Taxonomy" id="2052148"/>
    <lineage>
        <taxon>Bacteria</taxon>
        <taxon>Bacteria division WOR-3</taxon>
    </lineage>
</organism>
<dbReference type="AlphaFoldDB" id="A0A660SGM0"/>
<accession>A0A660SGM0</accession>
<comment type="caution">
    <text evidence="1">The sequence shown here is derived from an EMBL/GenBank/DDBJ whole genome shotgun (WGS) entry which is preliminary data.</text>
</comment>
<evidence type="ECO:0000313" key="1">
    <source>
        <dbReference type="EMBL" id="RKX69969.1"/>
    </source>
</evidence>
<name>A0A660SGM0_UNCW3</name>
<gene>
    <name evidence="1" type="ORF">DRP53_06515</name>
</gene>
<proteinExistence type="predicted"/>
<reference evidence="1 2" key="1">
    <citation type="submission" date="2018-06" db="EMBL/GenBank/DDBJ databases">
        <title>Extensive metabolic versatility and redundancy in microbially diverse, dynamic hydrothermal sediments.</title>
        <authorList>
            <person name="Dombrowski N."/>
            <person name="Teske A."/>
            <person name="Baker B.J."/>
        </authorList>
    </citation>
    <scope>NUCLEOTIDE SEQUENCE [LARGE SCALE GENOMIC DNA]</scope>
    <source>
        <strain evidence="1">B36_G15</strain>
    </source>
</reference>
<dbReference type="Proteomes" id="UP000268469">
    <property type="component" value="Unassembled WGS sequence"/>
</dbReference>
<evidence type="ECO:0000313" key="2">
    <source>
        <dbReference type="Proteomes" id="UP000268469"/>
    </source>
</evidence>
<protein>
    <submittedName>
        <fullName evidence="1">Uncharacterized protein</fullName>
    </submittedName>
</protein>
<sequence length="77" mass="9258">MGRLSYHIGRLSEEEEIRFGFSDALSRSVDERIMLGLVRIKIPVMDDRAYRIFSTMEDYRRWAATMLPRYLGYYRDD</sequence>